<sequence length="57" mass="6307">QDANRLNHPTADAYALAHSLFNFSFRAFHLQPSPSTHDGSEAFDDSRHHSAVTNDLA</sequence>
<dbReference type="EMBL" id="BGZK01001812">
    <property type="protein sequence ID" value="GBP86721.1"/>
    <property type="molecule type" value="Genomic_DNA"/>
</dbReference>
<feature type="region of interest" description="Disordered" evidence="1">
    <location>
        <begin position="34"/>
        <end position="57"/>
    </location>
</feature>
<evidence type="ECO:0000313" key="2">
    <source>
        <dbReference type="EMBL" id="GBP86721.1"/>
    </source>
</evidence>
<organism evidence="2 3">
    <name type="scientific">Eumeta variegata</name>
    <name type="common">Bagworm moth</name>
    <name type="synonym">Eumeta japonica</name>
    <dbReference type="NCBI Taxonomy" id="151549"/>
    <lineage>
        <taxon>Eukaryota</taxon>
        <taxon>Metazoa</taxon>
        <taxon>Ecdysozoa</taxon>
        <taxon>Arthropoda</taxon>
        <taxon>Hexapoda</taxon>
        <taxon>Insecta</taxon>
        <taxon>Pterygota</taxon>
        <taxon>Neoptera</taxon>
        <taxon>Endopterygota</taxon>
        <taxon>Lepidoptera</taxon>
        <taxon>Glossata</taxon>
        <taxon>Ditrysia</taxon>
        <taxon>Tineoidea</taxon>
        <taxon>Psychidae</taxon>
        <taxon>Oiketicinae</taxon>
        <taxon>Eumeta</taxon>
    </lineage>
</organism>
<feature type="non-terminal residue" evidence="2">
    <location>
        <position position="1"/>
    </location>
</feature>
<gene>
    <name evidence="2" type="ORF">EVAR_63726_1</name>
</gene>
<dbReference type="AlphaFoldDB" id="A0A4C1ZD88"/>
<evidence type="ECO:0000256" key="1">
    <source>
        <dbReference type="SAM" id="MobiDB-lite"/>
    </source>
</evidence>
<proteinExistence type="predicted"/>
<evidence type="ECO:0000313" key="3">
    <source>
        <dbReference type="Proteomes" id="UP000299102"/>
    </source>
</evidence>
<reference evidence="2 3" key="1">
    <citation type="journal article" date="2019" name="Commun. Biol.">
        <title>The bagworm genome reveals a unique fibroin gene that provides high tensile strength.</title>
        <authorList>
            <person name="Kono N."/>
            <person name="Nakamura H."/>
            <person name="Ohtoshi R."/>
            <person name="Tomita M."/>
            <person name="Numata K."/>
            <person name="Arakawa K."/>
        </authorList>
    </citation>
    <scope>NUCLEOTIDE SEQUENCE [LARGE SCALE GENOMIC DNA]</scope>
</reference>
<keyword evidence="3" id="KW-1185">Reference proteome</keyword>
<name>A0A4C1ZD88_EUMVA</name>
<feature type="compositionally biased region" description="Basic and acidic residues" evidence="1">
    <location>
        <begin position="38"/>
        <end position="48"/>
    </location>
</feature>
<comment type="caution">
    <text evidence="2">The sequence shown here is derived from an EMBL/GenBank/DDBJ whole genome shotgun (WGS) entry which is preliminary data.</text>
</comment>
<protein>
    <submittedName>
        <fullName evidence="2">Uncharacterized protein</fullName>
    </submittedName>
</protein>
<accession>A0A4C1ZD88</accession>
<dbReference type="Proteomes" id="UP000299102">
    <property type="component" value="Unassembled WGS sequence"/>
</dbReference>